<proteinExistence type="predicted"/>
<dbReference type="KEGG" id="bgt:106055718"/>
<keyword evidence="1" id="KW-1133">Transmembrane helix</keyword>
<dbReference type="Proteomes" id="UP000076420">
    <property type="component" value="Unassembled WGS sequence"/>
</dbReference>
<dbReference type="VEuPathDB" id="VectorBase:BGLAX_049891"/>
<dbReference type="OrthoDB" id="6073165at2759"/>
<accession>A0A2C9M3H1</accession>
<evidence type="ECO:0000256" key="1">
    <source>
        <dbReference type="SAM" id="Phobius"/>
    </source>
</evidence>
<evidence type="ECO:0000313" key="2">
    <source>
        <dbReference type="EnsemblMetazoa" id="BGLB038145-PA"/>
    </source>
</evidence>
<dbReference type="AlphaFoldDB" id="A0A2C9M3H1"/>
<keyword evidence="1" id="KW-0472">Membrane</keyword>
<organism evidence="2 3">
    <name type="scientific">Biomphalaria glabrata</name>
    <name type="common">Bloodfluke planorb</name>
    <name type="synonym">Freshwater snail</name>
    <dbReference type="NCBI Taxonomy" id="6526"/>
    <lineage>
        <taxon>Eukaryota</taxon>
        <taxon>Metazoa</taxon>
        <taxon>Spiralia</taxon>
        <taxon>Lophotrochozoa</taxon>
        <taxon>Mollusca</taxon>
        <taxon>Gastropoda</taxon>
        <taxon>Heterobranchia</taxon>
        <taxon>Euthyneura</taxon>
        <taxon>Panpulmonata</taxon>
        <taxon>Hygrophila</taxon>
        <taxon>Lymnaeoidea</taxon>
        <taxon>Planorbidae</taxon>
        <taxon>Biomphalaria</taxon>
    </lineage>
</organism>
<dbReference type="VEuPathDB" id="VectorBase:BGLB038145"/>
<protein>
    <recommendedName>
        <fullName evidence="4">TNF family profile domain-containing protein</fullName>
    </recommendedName>
</protein>
<dbReference type="RefSeq" id="XP_013067568.2">
    <property type="nucleotide sequence ID" value="XM_013212114.2"/>
</dbReference>
<dbReference type="Gene3D" id="2.60.120.40">
    <property type="match status" value="1"/>
</dbReference>
<evidence type="ECO:0008006" key="4">
    <source>
        <dbReference type="Google" id="ProtNLM"/>
    </source>
</evidence>
<evidence type="ECO:0000313" key="3">
    <source>
        <dbReference type="Proteomes" id="UP000076420"/>
    </source>
</evidence>
<reference evidence="2" key="1">
    <citation type="submission" date="2020-05" db="UniProtKB">
        <authorList>
            <consortium name="EnsemblMetazoa"/>
        </authorList>
    </citation>
    <scope>IDENTIFICATION</scope>
    <source>
        <strain evidence="2">BB02</strain>
    </source>
</reference>
<keyword evidence="1" id="KW-0812">Transmembrane</keyword>
<gene>
    <name evidence="2" type="primary">106055718</name>
</gene>
<sequence>MNRRYEVPEKKLPFDDSVSILSWADSEGSIRTSPYAVYHKVHSKGTSNLHLPPLPPHEEMYSSEIYLMQPDSVTYSESLPPKDMSIYSVPEQRKSRTCCRRLGKVFGGLLLTLNFAVCTVLAIQMFFQHRLVCNQLYYQNNTCSNCPRYECPELATSAPTKVTIESNAERKKCNVGLLCVKGSYQPPANPEKCELLLENHLINLKDENTVSPVDEMRELYVVDNNAISVVNSGWYLIHSRLHYNQQCSAVCPKSPEKMFNHSVSVLRFHNFSDPELDETITVVSKSRRCCDNCTQSNGVIDITVVIRLQRFDHVYAETSGPSLVYTEGKVSFLEAALLQEESSEIQLYKSSTGG</sequence>
<name>A0A2C9M3H1_BIOGL</name>
<dbReference type="InterPro" id="IPR008983">
    <property type="entry name" value="Tumour_necrosis_fac-like_dom"/>
</dbReference>
<dbReference type="EnsemblMetazoa" id="BGLB038145-RA">
    <property type="protein sequence ID" value="BGLB038145-PA"/>
    <property type="gene ID" value="BGLB038145"/>
</dbReference>
<feature type="transmembrane region" description="Helical" evidence="1">
    <location>
        <begin position="102"/>
        <end position="127"/>
    </location>
</feature>
<dbReference type="SUPFAM" id="SSF49842">
    <property type="entry name" value="TNF-like"/>
    <property type="match status" value="1"/>
</dbReference>